<evidence type="ECO:0000256" key="10">
    <source>
        <dbReference type="HAMAP-Rule" id="MF_00366"/>
    </source>
</evidence>
<dbReference type="SUPFAM" id="SSF63562">
    <property type="entry name" value="RPB6/omega subunit-like"/>
    <property type="match status" value="1"/>
</dbReference>
<dbReference type="GO" id="GO:0000428">
    <property type="term" value="C:DNA-directed RNA polymerase complex"/>
    <property type="evidence" value="ECO:0007669"/>
    <property type="project" value="UniProtKB-KW"/>
</dbReference>
<evidence type="ECO:0000313" key="11">
    <source>
        <dbReference type="EMBL" id="BCJ85120.1"/>
    </source>
</evidence>
<keyword evidence="12" id="KW-1185">Reference proteome</keyword>
<evidence type="ECO:0000256" key="6">
    <source>
        <dbReference type="ARBA" id="ARBA00022695"/>
    </source>
</evidence>
<reference evidence="11 12" key="1">
    <citation type="submission" date="2020-08" db="EMBL/GenBank/DDBJ databases">
        <title>Complete Genome Sequence of Effusibacillus dendaii Strain skT53, Isolated from Farmland soil.</title>
        <authorList>
            <person name="Konishi T."/>
            <person name="Kawasaki H."/>
        </authorList>
    </citation>
    <scope>NUCLEOTIDE SEQUENCE [LARGE SCALE GENOMIC DNA]</scope>
    <source>
        <strain evidence="12">skT53</strain>
    </source>
</reference>
<evidence type="ECO:0000256" key="3">
    <source>
        <dbReference type="ARBA" id="ARBA00013725"/>
    </source>
</evidence>
<keyword evidence="4 10" id="KW-0240">DNA-directed RNA polymerase</keyword>
<evidence type="ECO:0000256" key="2">
    <source>
        <dbReference type="ARBA" id="ARBA00012418"/>
    </source>
</evidence>
<dbReference type="KEGG" id="eff:skT53_01050"/>
<dbReference type="NCBIfam" id="TIGR00690">
    <property type="entry name" value="rpoZ"/>
    <property type="match status" value="1"/>
</dbReference>
<keyword evidence="5 10" id="KW-0808">Transferase</keyword>
<keyword evidence="7 10" id="KW-0804">Transcription</keyword>
<dbReference type="RefSeq" id="WP_200759282.1">
    <property type="nucleotide sequence ID" value="NZ_AP023366.1"/>
</dbReference>
<evidence type="ECO:0000313" key="12">
    <source>
        <dbReference type="Proteomes" id="UP000593802"/>
    </source>
</evidence>
<dbReference type="PANTHER" id="PTHR34476">
    <property type="entry name" value="DNA-DIRECTED RNA POLYMERASE SUBUNIT OMEGA"/>
    <property type="match status" value="1"/>
</dbReference>
<sequence length="68" mass="7780">MLYPSIDELMDKADSKYFLVVAAAKRARRLLTGAEPLVHVPTNKEVTIALNEIYQEKVRFVRTKDGMK</sequence>
<evidence type="ECO:0000256" key="9">
    <source>
        <dbReference type="ARBA" id="ARBA00048552"/>
    </source>
</evidence>
<proteinExistence type="inferred from homology"/>
<evidence type="ECO:0000256" key="8">
    <source>
        <dbReference type="ARBA" id="ARBA00029924"/>
    </source>
</evidence>
<dbReference type="AlphaFoldDB" id="A0A7I8D9C2"/>
<dbReference type="PANTHER" id="PTHR34476:SF1">
    <property type="entry name" value="DNA-DIRECTED RNA POLYMERASE SUBUNIT OMEGA"/>
    <property type="match status" value="1"/>
</dbReference>
<accession>A0A7I8D9C2</accession>
<evidence type="ECO:0000256" key="7">
    <source>
        <dbReference type="ARBA" id="ARBA00023163"/>
    </source>
</evidence>
<dbReference type="GO" id="GO:0003899">
    <property type="term" value="F:DNA-directed RNA polymerase activity"/>
    <property type="evidence" value="ECO:0007669"/>
    <property type="project" value="UniProtKB-UniRule"/>
</dbReference>
<keyword evidence="6 10" id="KW-0548">Nucleotidyltransferase</keyword>
<evidence type="ECO:0000256" key="4">
    <source>
        <dbReference type="ARBA" id="ARBA00022478"/>
    </source>
</evidence>
<dbReference type="Pfam" id="PF01192">
    <property type="entry name" value="RNA_pol_Rpb6"/>
    <property type="match status" value="1"/>
</dbReference>
<dbReference type="Proteomes" id="UP000593802">
    <property type="component" value="Chromosome"/>
</dbReference>
<dbReference type="Gene3D" id="3.90.940.10">
    <property type="match status" value="1"/>
</dbReference>
<comment type="catalytic activity">
    <reaction evidence="9 10">
        <text>RNA(n) + a ribonucleoside 5'-triphosphate = RNA(n+1) + diphosphate</text>
        <dbReference type="Rhea" id="RHEA:21248"/>
        <dbReference type="Rhea" id="RHEA-COMP:14527"/>
        <dbReference type="Rhea" id="RHEA-COMP:17342"/>
        <dbReference type="ChEBI" id="CHEBI:33019"/>
        <dbReference type="ChEBI" id="CHEBI:61557"/>
        <dbReference type="ChEBI" id="CHEBI:140395"/>
        <dbReference type="EC" id="2.7.7.6"/>
    </reaction>
</comment>
<comment type="subunit">
    <text evidence="10">The RNAP catalytic core consists of 2 alpha, 1 beta, 1 beta' and 1 omega subunit. When a sigma factor is associated with the core the holoenzyme is formed, which can initiate transcription.</text>
</comment>
<evidence type="ECO:0000256" key="5">
    <source>
        <dbReference type="ARBA" id="ARBA00022679"/>
    </source>
</evidence>
<organism evidence="11 12">
    <name type="scientific">Effusibacillus dendaii</name>
    <dbReference type="NCBI Taxonomy" id="2743772"/>
    <lineage>
        <taxon>Bacteria</taxon>
        <taxon>Bacillati</taxon>
        <taxon>Bacillota</taxon>
        <taxon>Bacilli</taxon>
        <taxon>Bacillales</taxon>
        <taxon>Alicyclobacillaceae</taxon>
        <taxon>Effusibacillus</taxon>
    </lineage>
</organism>
<dbReference type="GO" id="GO:0003677">
    <property type="term" value="F:DNA binding"/>
    <property type="evidence" value="ECO:0007669"/>
    <property type="project" value="UniProtKB-UniRule"/>
</dbReference>
<dbReference type="GO" id="GO:0006351">
    <property type="term" value="P:DNA-templated transcription"/>
    <property type="evidence" value="ECO:0007669"/>
    <property type="project" value="UniProtKB-UniRule"/>
</dbReference>
<comment type="similarity">
    <text evidence="1 10">Belongs to the RNA polymerase subunit omega family.</text>
</comment>
<comment type="function">
    <text evidence="10">Promotes RNA polymerase assembly. Latches the N- and C-terminal regions of the beta' subunit thereby facilitating its interaction with the beta and alpha subunits.</text>
</comment>
<evidence type="ECO:0000256" key="1">
    <source>
        <dbReference type="ARBA" id="ARBA00006711"/>
    </source>
</evidence>
<dbReference type="EC" id="2.7.7.6" evidence="2 10"/>
<dbReference type="InterPro" id="IPR036161">
    <property type="entry name" value="RPB6/omega-like_sf"/>
</dbReference>
<gene>
    <name evidence="10 11" type="primary">rpoZ</name>
    <name evidence="11" type="ORF">skT53_01050</name>
</gene>
<dbReference type="EMBL" id="AP023366">
    <property type="protein sequence ID" value="BCJ85120.1"/>
    <property type="molecule type" value="Genomic_DNA"/>
</dbReference>
<dbReference type="InterPro" id="IPR003716">
    <property type="entry name" value="DNA-dir_RNA_pol_omega"/>
</dbReference>
<dbReference type="HAMAP" id="MF_00366">
    <property type="entry name" value="RNApol_bact_RpoZ"/>
    <property type="match status" value="1"/>
</dbReference>
<protein>
    <recommendedName>
        <fullName evidence="3 10">DNA-directed RNA polymerase subunit omega</fullName>
        <shortName evidence="10">RNAP omega subunit</shortName>
        <ecNumber evidence="2 10">2.7.7.6</ecNumber>
    </recommendedName>
    <alternativeName>
        <fullName evidence="10">RNA polymerase omega subunit</fullName>
    </alternativeName>
    <alternativeName>
        <fullName evidence="8 10">Transcriptase subunit omega</fullName>
    </alternativeName>
</protein>
<dbReference type="InterPro" id="IPR006110">
    <property type="entry name" value="Pol_omega/Rpo6/RPB6"/>
</dbReference>
<name>A0A7I8D9C2_9BACL</name>
<dbReference type="SMART" id="SM01409">
    <property type="entry name" value="RNA_pol_Rpb6"/>
    <property type="match status" value="1"/>
</dbReference>